<feature type="region of interest" description="Disordered" evidence="1">
    <location>
        <begin position="66"/>
        <end position="123"/>
    </location>
</feature>
<dbReference type="AlphaFoldDB" id="A0A7W4ZJR8"/>
<dbReference type="EMBL" id="JACHXE010000001">
    <property type="protein sequence ID" value="MBB3073749.1"/>
    <property type="molecule type" value="Genomic_DNA"/>
</dbReference>
<dbReference type="Proteomes" id="UP000572907">
    <property type="component" value="Unassembled WGS sequence"/>
</dbReference>
<evidence type="ECO:0000313" key="2">
    <source>
        <dbReference type="EMBL" id="MBB3073749.1"/>
    </source>
</evidence>
<evidence type="ECO:0000313" key="3">
    <source>
        <dbReference type="Proteomes" id="UP000572907"/>
    </source>
</evidence>
<evidence type="ECO:0000256" key="1">
    <source>
        <dbReference type="SAM" id="MobiDB-lite"/>
    </source>
</evidence>
<gene>
    <name evidence="2" type="ORF">FHS41_000218</name>
</gene>
<accession>A0A7W4ZJR8</accession>
<proteinExistence type="predicted"/>
<organism evidence="2 3">
    <name type="scientific">Streptomyces violarus</name>
    <dbReference type="NCBI Taxonomy" id="67380"/>
    <lineage>
        <taxon>Bacteria</taxon>
        <taxon>Bacillati</taxon>
        <taxon>Actinomycetota</taxon>
        <taxon>Actinomycetes</taxon>
        <taxon>Kitasatosporales</taxon>
        <taxon>Streptomycetaceae</taxon>
        <taxon>Streptomyces</taxon>
    </lineage>
</organism>
<keyword evidence="3" id="KW-1185">Reference proteome</keyword>
<comment type="caution">
    <text evidence="2">The sequence shown here is derived from an EMBL/GenBank/DDBJ whole genome shotgun (WGS) entry which is preliminary data.</text>
</comment>
<sequence length="123" mass="13122">MKEHTAAREALPLPAGQLGTAPQFFGQKGVESLGQLLDRLAHAYGVDDIPDRSVVVRPWLAEGDAAPGWLGGARHNDPARESNAIDSGRVRPQTQQGLGRVNAALRPPSGGSSCPKHRCLKRE</sequence>
<protein>
    <submittedName>
        <fullName evidence="2">Uncharacterized protein</fullName>
    </submittedName>
</protein>
<name>A0A7W4ZJR8_9ACTN</name>
<reference evidence="2 3" key="1">
    <citation type="submission" date="2020-08" db="EMBL/GenBank/DDBJ databases">
        <title>Genomic Encyclopedia of Type Strains, Phase III (KMG-III): the genomes of soil and plant-associated and newly described type strains.</title>
        <authorList>
            <person name="Whitman W."/>
        </authorList>
    </citation>
    <scope>NUCLEOTIDE SEQUENCE [LARGE SCALE GENOMIC DNA]</scope>
    <source>
        <strain evidence="2 3">CECT 3237</strain>
    </source>
</reference>